<evidence type="ECO:0000256" key="1">
    <source>
        <dbReference type="SAM" id="MobiDB-lite"/>
    </source>
</evidence>
<feature type="compositionally biased region" description="Low complexity" evidence="1">
    <location>
        <begin position="1"/>
        <end position="29"/>
    </location>
</feature>
<accession>A0AAN8BRE6</accession>
<evidence type="ECO:0000313" key="3">
    <source>
        <dbReference type="Proteomes" id="UP001335648"/>
    </source>
</evidence>
<protein>
    <submittedName>
        <fullName evidence="2">Uncharacterized protein</fullName>
    </submittedName>
</protein>
<dbReference type="Proteomes" id="UP001335648">
    <property type="component" value="Unassembled WGS sequence"/>
</dbReference>
<sequence length="131" mass="14439">MYSMLSCPVSSPSSGSPRPEGSGSGPSQSEGDEAQTVTHSQRSDGQRHLAWFLCVAGEQSRRPRPSAPRAWPSPRLRYPVRQHCVRLWACRSIPCSACSAGRIERLGHGEKLQSTVPATLFYLLYKVTQLK</sequence>
<dbReference type="EMBL" id="JAULUE010002056">
    <property type="protein sequence ID" value="KAK5889817.1"/>
    <property type="molecule type" value="Genomic_DNA"/>
</dbReference>
<evidence type="ECO:0000313" key="2">
    <source>
        <dbReference type="EMBL" id="KAK5889817.1"/>
    </source>
</evidence>
<comment type="caution">
    <text evidence="2">The sequence shown here is derived from an EMBL/GenBank/DDBJ whole genome shotgun (WGS) entry which is preliminary data.</text>
</comment>
<keyword evidence="3" id="KW-1185">Reference proteome</keyword>
<dbReference type="AlphaFoldDB" id="A0AAN8BRE6"/>
<gene>
    <name evidence="2" type="ORF">CesoFtcFv8_013400</name>
</gene>
<organism evidence="2 3">
    <name type="scientific">Champsocephalus esox</name>
    <name type="common">pike icefish</name>
    <dbReference type="NCBI Taxonomy" id="159716"/>
    <lineage>
        <taxon>Eukaryota</taxon>
        <taxon>Metazoa</taxon>
        <taxon>Chordata</taxon>
        <taxon>Craniata</taxon>
        <taxon>Vertebrata</taxon>
        <taxon>Euteleostomi</taxon>
        <taxon>Actinopterygii</taxon>
        <taxon>Neopterygii</taxon>
        <taxon>Teleostei</taxon>
        <taxon>Neoteleostei</taxon>
        <taxon>Acanthomorphata</taxon>
        <taxon>Eupercaria</taxon>
        <taxon>Perciformes</taxon>
        <taxon>Notothenioidei</taxon>
        <taxon>Channichthyidae</taxon>
        <taxon>Champsocephalus</taxon>
    </lineage>
</organism>
<name>A0AAN8BRE6_9TELE</name>
<feature type="region of interest" description="Disordered" evidence="1">
    <location>
        <begin position="1"/>
        <end position="45"/>
    </location>
</feature>
<proteinExistence type="predicted"/>
<reference evidence="2 3" key="1">
    <citation type="journal article" date="2023" name="Mol. Biol. Evol.">
        <title>Genomics of Secondarily Temperate Adaptation in the Only Non-Antarctic Icefish.</title>
        <authorList>
            <person name="Rivera-Colon A.G."/>
            <person name="Rayamajhi N."/>
            <person name="Minhas B.F."/>
            <person name="Madrigal G."/>
            <person name="Bilyk K.T."/>
            <person name="Yoon V."/>
            <person name="Hune M."/>
            <person name="Gregory S."/>
            <person name="Cheng C.H.C."/>
            <person name="Catchen J.M."/>
        </authorList>
    </citation>
    <scope>NUCLEOTIDE SEQUENCE [LARGE SCALE GENOMIC DNA]</scope>
    <source>
        <strain evidence="2">JC2023a</strain>
    </source>
</reference>